<evidence type="ECO:0000313" key="1">
    <source>
        <dbReference type="EMBL" id="RGD84293.1"/>
    </source>
</evidence>
<comment type="caution">
    <text evidence="1">The sequence shown here is derived from an EMBL/GenBank/DDBJ whole genome shotgun (WGS) entry which is preliminary data.</text>
</comment>
<dbReference type="Proteomes" id="UP000261032">
    <property type="component" value="Unassembled WGS sequence"/>
</dbReference>
<gene>
    <name evidence="1" type="ORF">DXB93_11420</name>
</gene>
<dbReference type="AlphaFoldDB" id="A0A3E3EBK5"/>
<sequence length="85" mass="9790">MGLLEKIADIMQCTYISDLRGRLSLDHEQLQFLNELRAETYALSEWQEAVRYITGNLDSFNSAAEGKNVLLDYYIKKEATEISIK</sequence>
<dbReference type="RefSeq" id="WP_117581759.1">
    <property type="nucleotide sequence ID" value="NZ_CACRTL010000036.1"/>
</dbReference>
<accession>A0A3E3EBK5</accession>
<proteinExistence type="predicted"/>
<evidence type="ECO:0000313" key="2">
    <source>
        <dbReference type="Proteomes" id="UP000261032"/>
    </source>
</evidence>
<dbReference type="EMBL" id="QUSL01000018">
    <property type="protein sequence ID" value="RGD84293.1"/>
    <property type="molecule type" value="Genomic_DNA"/>
</dbReference>
<reference evidence="1 2" key="1">
    <citation type="submission" date="2018-08" db="EMBL/GenBank/DDBJ databases">
        <title>A genome reference for cultivated species of the human gut microbiota.</title>
        <authorList>
            <person name="Zou Y."/>
            <person name="Xue W."/>
            <person name="Luo G."/>
        </authorList>
    </citation>
    <scope>NUCLEOTIDE SEQUENCE [LARGE SCALE GENOMIC DNA]</scope>
    <source>
        <strain evidence="1 2">OM06-4</strain>
    </source>
</reference>
<name>A0A3E3EBK5_9FIRM</name>
<organism evidence="1 2">
    <name type="scientific">Thomasclavelia ramosa</name>
    <dbReference type="NCBI Taxonomy" id="1547"/>
    <lineage>
        <taxon>Bacteria</taxon>
        <taxon>Bacillati</taxon>
        <taxon>Bacillota</taxon>
        <taxon>Erysipelotrichia</taxon>
        <taxon>Erysipelotrichales</taxon>
        <taxon>Coprobacillaceae</taxon>
        <taxon>Thomasclavelia</taxon>
    </lineage>
</organism>
<protein>
    <submittedName>
        <fullName evidence="1">Uncharacterized protein</fullName>
    </submittedName>
</protein>